<dbReference type="InterPro" id="IPR008593">
    <property type="entry name" value="Dam_MeTrfase"/>
</dbReference>
<accession>A0ABU0W5H8</accession>
<dbReference type="RefSeq" id="WP_306727759.1">
    <property type="nucleotide sequence ID" value="NZ_JAVDDT010000002.1"/>
</dbReference>
<protein>
    <submittedName>
        <fullName evidence="1">DNA N-6-adenine-methyltransferase</fullName>
    </submittedName>
</protein>
<dbReference type="Pfam" id="PF05869">
    <property type="entry name" value="Dam"/>
    <property type="match status" value="1"/>
</dbReference>
<evidence type="ECO:0000313" key="1">
    <source>
        <dbReference type="EMBL" id="MDQ2069275.1"/>
    </source>
</evidence>
<sequence length="174" mass="19557">MSQGIGLQPGDRRNKSVEWYTPAWVFEALGIRFDLDPASPWDHETHVPATRKLTAFDDGLKSPWSGRIWLNPPYGRETGRWMDRMIDHGDGIALVFSRTDVSWCQKAMKTCDAMLFYRGRMQFVPGTENQHKRSRCGAASLFFAWGGDCASALARISDRGVFISKKAGELEVAA</sequence>
<proteinExistence type="predicted"/>
<comment type="caution">
    <text evidence="1">The sequence shown here is derived from an EMBL/GenBank/DDBJ whole genome shotgun (WGS) entry which is preliminary data.</text>
</comment>
<keyword evidence="2" id="KW-1185">Reference proteome</keyword>
<organism evidence="1 2">
    <name type="scientific">Natronospira bacteriovora</name>
    <dbReference type="NCBI Taxonomy" id="3069753"/>
    <lineage>
        <taxon>Bacteria</taxon>
        <taxon>Pseudomonadati</taxon>
        <taxon>Pseudomonadota</taxon>
        <taxon>Gammaproteobacteria</taxon>
        <taxon>Natronospirales</taxon>
        <taxon>Natronospiraceae</taxon>
        <taxon>Natronospira</taxon>
    </lineage>
</organism>
<dbReference type="Proteomes" id="UP001239019">
    <property type="component" value="Unassembled WGS sequence"/>
</dbReference>
<evidence type="ECO:0000313" key="2">
    <source>
        <dbReference type="Proteomes" id="UP001239019"/>
    </source>
</evidence>
<gene>
    <name evidence="1" type="ORF">RBH19_05275</name>
</gene>
<name>A0ABU0W5H8_9GAMM</name>
<reference evidence="1 2" key="1">
    <citation type="submission" date="2023-08" db="EMBL/GenBank/DDBJ databases">
        <title>Whole-genome sequencing of halo(alkali)philic microorganisms from hypersaline lakes.</title>
        <authorList>
            <person name="Sorokin D.Y."/>
            <person name="Abbas B."/>
            <person name="Merkel A.Y."/>
        </authorList>
    </citation>
    <scope>NUCLEOTIDE SEQUENCE [LARGE SCALE GENOMIC DNA]</scope>
    <source>
        <strain evidence="1 2">AB-CW4</strain>
    </source>
</reference>
<dbReference type="EMBL" id="JAVDDT010000002">
    <property type="protein sequence ID" value="MDQ2069275.1"/>
    <property type="molecule type" value="Genomic_DNA"/>
</dbReference>